<organism evidence="2">
    <name type="scientific">marine sediment metagenome</name>
    <dbReference type="NCBI Taxonomy" id="412755"/>
    <lineage>
        <taxon>unclassified sequences</taxon>
        <taxon>metagenomes</taxon>
        <taxon>ecological metagenomes</taxon>
    </lineage>
</organism>
<gene>
    <name evidence="2" type="ORF">LCGC14_1714260</name>
</gene>
<evidence type="ECO:0008006" key="3">
    <source>
        <dbReference type="Google" id="ProtNLM"/>
    </source>
</evidence>
<proteinExistence type="predicted"/>
<dbReference type="Pfam" id="PF13148">
    <property type="entry name" value="DUF3987"/>
    <property type="match status" value="1"/>
</dbReference>
<dbReference type="AlphaFoldDB" id="A0A0F9KEB9"/>
<comment type="caution">
    <text evidence="2">The sequence shown here is derived from an EMBL/GenBank/DDBJ whole genome shotgun (WGS) entry which is preliminary data.</text>
</comment>
<feature type="region of interest" description="Disordered" evidence="1">
    <location>
        <begin position="377"/>
        <end position="428"/>
    </location>
</feature>
<dbReference type="EMBL" id="LAZR01015335">
    <property type="protein sequence ID" value="KKM13635.1"/>
    <property type="molecule type" value="Genomic_DNA"/>
</dbReference>
<feature type="compositionally biased region" description="Low complexity" evidence="1">
    <location>
        <begin position="405"/>
        <end position="419"/>
    </location>
</feature>
<accession>A0A0F9KEB9</accession>
<name>A0A0F9KEB9_9ZZZZ</name>
<feature type="compositionally biased region" description="Polar residues" evidence="1">
    <location>
        <begin position="379"/>
        <end position="389"/>
    </location>
</feature>
<protein>
    <recommendedName>
        <fullName evidence="3">DUF3987 domain-containing protein</fullName>
    </recommendedName>
</protein>
<reference evidence="2" key="1">
    <citation type="journal article" date="2015" name="Nature">
        <title>Complex archaea that bridge the gap between prokaryotes and eukaryotes.</title>
        <authorList>
            <person name="Spang A."/>
            <person name="Saw J.H."/>
            <person name="Jorgensen S.L."/>
            <person name="Zaremba-Niedzwiedzka K."/>
            <person name="Martijn J."/>
            <person name="Lind A.E."/>
            <person name="van Eijk R."/>
            <person name="Schleper C."/>
            <person name="Guy L."/>
            <person name="Ettema T.J."/>
        </authorList>
    </citation>
    <scope>NUCLEOTIDE SEQUENCE</scope>
</reference>
<evidence type="ECO:0000313" key="2">
    <source>
        <dbReference type="EMBL" id="KKM13635.1"/>
    </source>
</evidence>
<dbReference type="InterPro" id="IPR025048">
    <property type="entry name" value="DUF3987"/>
</dbReference>
<evidence type="ECO:0000256" key="1">
    <source>
        <dbReference type="SAM" id="MobiDB-lite"/>
    </source>
</evidence>
<sequence>PDLFHMWTAIGTVAGALRGKVWIDMGYFKWKPNFFIILVAPPGIVSKSTTLGVGMSLLRELESIHFGPDSVTWQALTESFIEAQEIVKDIGPMSALTIAASELGTFLDPRNREMIDVLCDLWDGRSVPWKRRTKAEGLSEIRNPWLNFLGCTTPGWLEENFPEYAIKGGFTSRTVFVYADTKRDLIAYPNLRLDEFKQEFAALRRHLVNDLRKIAIIQGQYFLTKGAYVWGEKWYAQHWERGADGNLDRETYGGYLARKQTHIHKVAMVLAAAVSDEMVIGEGHLMQADYLVTQLEDQMINVFRHITDNRDAMISMQMFEMIRKSDDGCVSKKGLWKQMIYRCSYEEYERAAKGLIGADLIYESVAGTTILFRLPSQDKAPSSQEQSDGTIAHWESLARADLPSESESSDSSTEQSCLSEEPDQESNH</sequence>
<feature type="non-terminal residue" evidence="2">
    <location>
        <position position="1"/>
    </location>
</feature>